<dbReference type="Pfam" id="PF13450">
    <property type="entry name" value="NAD_binding_8"/>
    <property type="match status" value="1"/>
</dbReference>
<proteinExistence type="inferred from homology"/>
<dbReference type="EMBL" id="CP048630">
    <property type="protein sequence ID" value="QIB34719.1"/>
    <property type="molecule type" value="Genomic_DNA"/>
</dbReference>
<dbReference type="GO" id="GO:0050361">
    <property type="term" value="F:tryptophan 2-monooxygenase activity"/>
    <property type="evidence" value="ECO:0007669"/>
    <property type="project" value="UniProtKB-EC"/>
</dbReference>
<evidence type="ECO:0000256" key="6">
    <source>
        <dbReference type="ARBA" id="ARBA00047321"/>
    </source>
</evidence>
<feature type="domain" description="Amine oxidase" evidence="7">
    <location>
        <begin position="102"/>
        <end position="404"/>
    </location>
</feature>
<sequence>MTHACDIAIIGAGAAGIGAARRLAGRGLSIVVLEALPRLGGRAWTATTRGLSLDLGCGWLHSADRNPWARIAETAGFRLDRRRSAWDQQFGDLGAAPADWEAAGAAFDTWSRSLVDEPPASDRAIDAVERGERWLAYLQALSGYISGDELERISTADYVAYDSASTYLNWRLPAGYGTLITSRFPADVALHLATPVQRLDINGPAVELVTHRGTLRCRAAIITVSTHVLAGEAISWPSALAPWREAAARLPLGWNEKLFLEIVGASPFEAETHVHGDLHDPASGTYYIRPFDQAVIECFLGGAGARRVLTEGTDAAFAHATDQLVGLFGGDVRRALRPALASAWGATPAIGGGYSHALPGHRTARDQIARPFEERLFFAGEATHSTDFSTAHGALLSGIRAADEAAGALSGKRQ</sequence>
<organism evidence="8 9">
    <name type="scientific">Ancylobacter pratisalsi</name>
    <dbReference type="NCBI Taxonomy" id="1745854"/>
    <lineage>
        <taxon>Bacteria</taxon>
        <taxon>Pseudomonadati</taxon>
        <taxon>Pseudomonadota</taxon>
        <taxon>Alphaproteobacteria</taxon>
        <taxon>Hyphomicrobiales</taxon>
        <taxon>Xanthobacteraceae</taxon>
        <taxon>Ancylobacter</taxon>
    </lineage>
</organism>
<dbReference type="InterPro" id="IPR002937">
    <property type="entry name" value="Amino_oxidase"/>
</dbReference>
<comment type="pathway">
    <text evidence="1">Plant hormone metabolism; auxin biosynthesis.</text>
</comment>
<protein>
    <recommendedName>
        <fullName evidence="4">Tryptophan 2-monooxygenase</fullName>
        <ecNumber evidence="3">1.13.12.3</ecNumber>
    </recommendedName>
</protein>
<evidence type="ECO:0000256" key="1">
    <source>
        <dbReference type="ARBA" id="ARBA00004814"/>
    </source>
</evidence>
<gene>
    <name evidence="8" type="ORF">G3A50_14135</name>
</gene>
<dbReference type="EC" id="1.13.12.3" evidence="3"/>
<evidence type="ECO:0000256" key="5">
    <source>
        <dbReference type="ARBA" id="ARBA00023070"/>
    </source>
</evidence>
<dbReference type="PRINTS" id="PR00420">
    <property type="entry name" value="RNGMNOXGNASE"/>
</dbReference>
<comment type="catalytic activity">
    <reaction evidence="6">
        <text>L-tryptophan + O2 = indole-3-acetamide + CO2 + H2O</text>
        <dbReference type="Rhea" id="RHEA:16165"/>
        <dbReference type="ChEBI" id="CHEBI:15377"/>
        <dbReference type="ChEBI" id="CHEBI:15379"/>
        <dbReference type="ChEBI" id="CHEBI:16031"/>
        <dbReference type="ChEBI" id="CHEBI:16526"/>
        <dbReference type="ChEBI" id="CHEBI:57912"/>
        <dbReference type="EC" id="1.13.12.3"/>
    </reaction>
</comment>
<dbReference type="AlphaFoldDB" id="A0A6P1YN23"/>
<evidence type="ECO:0000256" key="2">
    <source>
        <dbReference type="ARBA" id="ARBA00005833"/>
    </source>
</evidence>
<evidence type="ECO:0000256" key="4">
    <source>
        <dbReference type="ARBA" id="ARBA00017871"/>
    </source>
</evidence>
<name>A0A6P1YN23_9HYPH</name>
<dbReference type="Pfam" id="PF01593">
    <property type="entry name" value="Amino_oxidase"/>
    <property type="match status" value="1"/>
</dbReference>
<reference evidence="8 9" key="1">
    <citation type="submission" date="2020-02" db="EMBL/GenBank/DDBJ databases">
        <authorList>
            <person name="Li G."/>
        </authorList>
    </citation>
    <scope>NUCLEOTIDE SEQUENCE [LARGE SCALE GENOMIC DNA]</scope>
    <source>
        <strain evidence="8 9">DSM 102029</strain>
    </source>
</reference>
<evidence type="ECO:0000313" key="9">
    <source>
        <dbReference type="Proteomes" id="UP000464751"/>
    </source>
</evidence>
<accession>A0A6P1YN23</accession>
<evidence type="ECO:0000313" key="8">
    <source>
        <dbReference type="EMBL" id="QIB34719.1"/>
    </source>
</evidence>
<dbReference type="PANTHER" id="PTHR10742:SF410">
    <property type="entry name" value="LYSINE-SPECIFIC HISTONE DEMETHYLASE 2"/>
    <property type="match status" value="1"/>
</dbReference>
<dbReference type="GO" id="GO:0009851">
    <property type="term" value="P:auxin biosynthetic process"/>
    <property type="evidence" value="ECO:0007669"/>
    <property type="project" value="UniProtKB-KW"/>
</dbReference>
<dbReference type="InterPro" id="IPR036188">
    <property type="entry name" value="FAD/NAD-bd_sf"/>
</dbReference>
<dbReference type="SUPFAM" id="SSF51905">
    <property type="entry name" value="FAD/NAD(P)-binding domain"/>
    <property type="match status" value="1"/>
</dbReference>
<dbReference type="SUPFAM" id="SSF54373">
    <property type="entry name" value="FAD-linked reductases, C-terminal domain"/>
    <property type="match status" value="1"/>
</dbReference>
<dbReference type="PANTHER" id="PTHR10742">
    <property type="entry name" value="FLAVIN MONOAMINE OXIDASE"/>
    <property type="match status" value="1"/>
</dbReference>
<evidence type="ECO:0000259" key="7">
    <source>
        <dbReference type="Pfam" id="PF01593"/>
    </source>
</evidence>
<dbReference type="RefSeq" id="WP_163075864.1">
    <property type="nucleotide sequence ID" value="NZ_CP048630.1"/>
</dbReference>
<dbReference type="Gene3D" id="3.50.50.60">
    <property type="entry name" value="FAD/NAD(P)-binding domain"/>
    <property type="match status" value="1"/>
</dbReference>
<keyword evidence="9" id="KW-1185">Reference proteome</keyword>
<keyword evidence="5" id="KW-0073">Auxin biosynthesis</keyword>
<dbReference type="Proteomes" id="UP000464751">
    <property type="component" value="Chromosome"/>
</dbReference>
<dbReference type="InterPro" id="IPR050281">
    <property type="entry name" value="Flavin_monoamine_oxidase"/>
</dbReference>
<comment type="similarity">
    <text evidence="2">Belongs to the tryptophan 2-monooxygenase family.</text>
</comment>
<evidence type="ECO:0000256" key="3">
    <source>
        <dbReference type="ARBA" id="ARBA00012535"/>
    </source>
</evidence>
<dbReference type="KEGG" id="apra:G3A50_14135"/>